<reference evidence="2 4" key="2">
    <citation type="submission" date="2016-10" db="EMBL/GenBank/DDBJ databases">
        <authorList>
            <person name="Varghese N."/>
            <person name="Submissions S."/>
        </authorList>
    </citation>
    <scope>NUCLEOTIDE SEQUENCE [LARGE SCALE GENOMIC DNA]</scope>
    <source>
        <strain evidence="2 4">DSW-5</strain>
    </source>
</reference>
<dbReference type="EMBL" id="FNUE01000002">
    <property type="protein sequence ID" value="SEE54793.1"/>
    <property type="molecule type" value="Genomic_DNA"/>
</dbReference>
<evidence type="ECO:0000313" key="3">
    <source>
        <dbReference type="Proteomes" id="UP000037716"/>
    </source>
</evidence>
<evidence type="ECO:0000313" key="4">
    <source>
        <dbReference type="Proteomes" id="UP000183071"/>
    </source>
</evidence>
<protein>
    <submittedName>
        <fullName evidence="1">Uncharacterized protein</fullName>
    </submittedName>
</protein>
<gene>
    <name evidence="1" type="ORF">I602_2502</name>
    <name evidence="2" type="ORF">SAMN05444353_2276</name>
</gene>
<dbReference type="PATRIC" id="fig|1300348.6.peg.2503"/>
<evidence type="ECO:0000313" key="2">
    <source>
        <dbReference type="EMBL" id="SEE54793.1"/>
    </source>
</evidence>
<dbReference type="STRING" id="1300348.I602_2502"/>
<dbReference type="OrthoDB" id="981524at2"/>
<reference evidence="1 3" key="1">
    <citation type="submission" date="2015-07" db="EMBL/GenBank/DDBJ databases">
        <title>Genome of Polaribacter dokdonenesis DSW-5, isolated from seawater off Dokdo in Korea.</title>
        <authorList>
            <person name="Yoon K."/>
            <person name="Song J.Y."/>
            <person name="Kim J.F."/>
        </authorList>
    </citation>
    <scope>NUCLEOTIDE SEQUENCE [LARGE SCALE GENOMIC DNA]</scope>
    <source>
        <strain evidence="1 3">DSW-5</strain>
    </source>
</reference>
<organism evidence="1 3">
    <name type="scientific">Polaribacter dokdonensis DSW-5</name>
    <dbReference type="NCBI Taxonomy" id="1300348"/>
    <lineage>
        <taxon>Bacteria</taxon>
        <taxon>Pseudomonadati</taxon>
        <taxon>Bacteroidota</taxon>
        <taxon>Flavobacteriia</taxon>
        <taxon>Flavobacteriales</taxon>
        <taxon>Flavobacteriaceae</taxon>
    </lineage>
</organism>
<evidence type="ECO:0000313" key="1">
    <source>
        <dbReference type="EMBL" id="KOY52942.1"/>
    </source>
</evidence>
<comment type="caution">
    <text evidence="1">The sequence shown here is derived from an EMBL/GenBank/DDBJ whole genome shotgun (WGS) entry which is preliminary data.</text>
</comment>
<proteinExistence type="predicted"/>
<accession>A0A0M9CI10</accession>
<dbReference type="RefSeq" id="WP_053974998.1">
    <property type="nucleotide sequence ID" value="NZ_FNUE01000002.1"/>
</dbReference>
<name>A0A0M9CI10_9FLAO</name>
<dbReference type="EMBL" id="LGBR01000001">
    <property type="protein sequence ID" value="KOY52942.1"/>
    <property type="molecule type" value="Genomic_DNA"/>
</dbReference>
<dbReference type="AlphaFoldDB" id="A0A0M9CI10"/>
<dbReference type="Proteomes" id="UP000183071">
    <property type="component" value="Unassembled WGS sequence"/>
</dbReference>
<sequence length="180" mass="20782">MENEIRNSENFINSKLRNKKPFSTPDNYFDSLEDRFSAKLAEDKFSKENPFKVSDTYFENLEDDIFAKIVSEKKEVKVISLKDRLFKVIPFAAAASVVLFLGLNTFNFSTENTASLDSLSDDDIEYWLDSNTLHTSDIASVLEEDILDENAFYFADIEDESIEDYINTDDNSYLLNELKE</sequence>
<dbReference type="Proteomes" id="UP000037716">
    <property type="component" value="Unassembled WGS sequence"/>
</dbReference>
<keyword evidence="4" id="KW-1185">Reference proteome</keyword>